<dbReference type="GeneID" id="118892541"/>
<evidence type="ECO:0000256" key="3">
    <source>
        <dbReference type="ARBA" id="ARBA00023157"/>
    </source>
</evidence>
<dbReference type="InterPro" id="IPR050159">
    <property type="entry name" value="Kazal-type_SerProtInhib"/>
</dbReference>
<dbReference type="RefSeq" id="XP_036703188.1">
    <property type="nucleotide sequence ID" value="XM_036847293.1"/>
</dbReference>
<keyword evidence="6" id="KW-1185">Reference proteome</keyword>
<organism evidence="6 7">
    <name type="scientific">Balaenoptera musculus</name>
    <name type="common">Blue whale</name>
    <dbReference type="NCBI Taxonomy" id="9771"/>
    <lineage>
        <taxon>Eukaryota</taxon>
        <taxon>Metazoa</taxon>
        <taxon>Chordata</taxon>
        <taxon>Craniata</taxon>
        <taxon>Vertebrata</taxon>
        <taxon>Euteleostomi</taxon>
        <taxon>Mammalia</taxon>
        <taxon>Eutheria</taxon>
        <taxon>Laurasiatheria</taxon>
        <taxon>Artiodactyla</taxon>
        <taxon>Whippomorpha</taxon>
        <taxon>Cetacea</taxon>
        <taxon>Mysticeti</taxon>
        <taxon>Balaenopteridae</taxon>
        <taxon>Balaenoptera</taxon>
    </lineage>
</organism>
<dbReference type="OrthoDB" id="328123at2759"/>
<sequence length="103" mass="11665">MRATAFVLLSALALTTIFTDQGSLTSVQLITLALLQELRTVVLNYNVKIYLSVYVLIDCSNYKKLPPVKERVCYAVYAPIHVSDGKTYSNDCYFCYEVKKVLK</sequence>
<feature type="signal peptide" evidence="4">
    <location>
        <begin position="1"/>
        <end position="19"/>
    </location>
</feature>
<evidence type="ECO:0000256" key="4">
    <source>
        <dbReference type="SAM" id="SignalP"/>
    </source>
</evidence>
<reference evidence="7" key="1">
    <citation type="submission" date="2025-08" db="UniProtKB">
        <authorList>
            <consortium name="RefSeq"/>
        </authorList>
    </citation>
    <scope>IDENTIFICATION</scope>
    <source>
        <tissue evidence="7">Epidermis and Blubber</tissue>
    </source>
</reference>
<dbReference type="KEGG" id="bmus:118892541"/>
<dbReference type="GO" id="GO:0004867">
    <property type="term" value="F:serine-type endopeptidase inhibitor activity"/>
    <property type="evidence" value="ECO:0007669"/>
    <property type="project" value="UniProtKB-KW"/>
</dbReference>
<keyword evidence="7" id="KW-0722">Serine protease inhibitor</keyword>
<dbReference type="InterPro" id="IPR002350">
    <property type="entry name" value="Kazal_dom"/>
</dbReference>
<keyword evidence="2" id="KW-0964">Secreted</keyword>
<evidence type="ECO:0000256" key="2">
    <source>
        <dbReference type="ARBA" id="ARBA00022525"/>
    </source>
</evidence>
<proteinExistence type="predicted"/>
<accession>A0A8B8X0S2</accession>
<dbReference type="SUPFAM" id="SSF100895">
    <property type="entry name" value="Kazal-type serine protease inhibitors"/>
    <property type="match status" value="1"/>
</dbReference>
<keyword evidence="4" id="KW-0732">Signal</keyword>
<dbReference type="PANTHER" id="PTHR47499:SF2">
    <property type="entry name" value="SERINE PROTEASE INHIBITOR KAZAL-TYPE 9"/>
    <property type="match status" value="1"/>
</dbReference>
<dbReference type="CTD" id="643394"/>
<feature type="chain" id="PRO_5034427490" evidence="4">
    <location>
        <begin position="20"/>
        <end position="103"/>
    </location>
</feature>
<dbReference type="PANTHER" id="PTHR47499">
    <property type="entry name" value="SERINE PROTEASE INHIBITOR KAZAL-TYPE 7 SPINK7"/>
    <property type="match status" value="1"/>
</dbReference>
<keyword evidence="3" id="KW-1015">Disulfide bond</keyword>
<dbReference type="GO" id="GO:0005576">
    <property type="term" value="C:extracellular region"/>
    <property type="evidence" value="ECO:0007669"/>
    <property type="project" value="UniProtKB-SubCell"/>
</dbReference>
<dbReference type="Proteomes" id="UP000694857">
    <property type="component" value="Chromosome 3"/>
</dbReference>
<dbReference type="Gene3D" id="3.30.60.30">
    <property type="match status" value="1"/>
</dbReference>
<evidence type="ECO:0000256" key="1">
    <source>
        <dbReference type="ARBA" id="ARBA00004613"/>
    </source>
</evidence>
<feature type="domain" description="Kazal-like" evidence="5">
    <location>
        <begin position="53"/>
        <end position="103"/>
    </location>
</feature>
<dbReference type="Pfam" id="PF00050">
    <property type="entry name" value="Kazal_1"/>
    <property type="match status" value="1"/>
</dbReference>
<evidence type="ECO:0000313" key="6">
    <source>
        <dbReference type="Proteomes" id="UP000694857"/>
    </source>
</evidence>
<name>A0A8B8X0S2_BALMU</name>
<dbReference type="InterPro" id="IPR036058">
    <property type="entry name" value="Kazal_dom_sf"/>
</dbReference>
<comment type="subcellular location">
    <subcellularLocation>
        <location evidence="1">Secreted</location>
    </subcellularLocation>
</comment>
<gene>
    <name evidence="7" type="primary">SPINK9</name>
</gene>
<dbReference type="PROSITE" id="PS51465">
    <property type="entry name" value="KAZAL_2"/>
    <property type="match status" value="1"/>
</dbReference>
<evidence type="ECO:0000259" key="5">
    <source>
        <dbReference type="PROSITE" id="PS51465"/>
    </source>
</evidence>
<evidence type="ECO:0000313" key="7">
    <source>
        <dbReference type="RefSeq" id="XP_036703188.1"/>
    </source>
</evidence>
<dbReference type="AlphaFoldDB" id="A0A8B8X0S2"/>
<protein>
    <submittedName>
        <fullName evidence="7">Serine protease inhibitor Kazal-type 9</fullName>
    </submittedName>
</protein>
<keyword evidence="7" id="KW-0646">Protease inhibitor</keyword>